<dbReference type="AlphaFoldDB" id="A0A8T0PX60"/>
<feature type="transmembrane region" description="Helical" evidence="2">
    <location>
        <begin position="288"/>
        <end position="309"/>
    </location>
</feature>
<feature type="compositionally biased region" description="Polar residues" evidence="1">
    <location>
        <begin position="71"/>
        <end position="87"/>
    </location>
</feature>
<proteinExistence type="predicted"/>
<dbReference type="PANTHER" id="PTHR35163:SF12">
    <property type="entry name" value="OS05G0134500 PROTEIN"/>
    <property type="match status" value="1"/>
</dbReference>
<accession>A0A8T0PX60</accession>
<gene>
    <name evidence="3" type="ORF">PVAP13_8KG272701</name>
</gene>
<feature type="compositionally biased region" description="Acidic residues" evidence="1">
    <location>
        <begin position="91"/>
        <end position="125"/>
    </location>
</feature>
<dbReference type="PANTHER" id="PTHR35163">
    <property type="entry name" value="OS02G0467300 PROTEIN"/>
    <property type="match status" value="1"/>
</dbReference>
<keyword evidence="4" id="KW-1185">Reference proteome</keyword>
<evidence type="ECO:0008006" key="5">
    <source>
        <dbReference type="Google" id="ProtNLM"/>
    </source>
</evidence>
<protein>
    <recommendedName>
        <fullName evidence="5">Zinc finger GRF-type domain-containing protein</fullName>
    </recommendedName>
</protein>
<feature type="compositionally biased region" description="Low complexity" evidence="1">
    <location>
        <begin position="1"/>
        <end position="31"/>
    </location>
</feature>
<dbReference type="Proteomes" id="UP000823388">
    <property type="component" value="Chromosome 8K"/>
</dbReference>
<sequence length="311" mass="34378">MAGGSSSRSGAAKETAGPGSSRSPSVEVSSPHTTCIDYSPFICEAGRPCAGCHEYYEWKRNAEKATAVKKGSSSSPLASNRSMSPLSDGSKDEDLEDEVEQDEDEGDSDEEQEQDAEDSDSDDNYSDSLPLTPPVSVSEIPEGMEVSDWGGIDSGTQYRCRHGKRPRRLLYWDGCNTGRRYLGCSMVGRSRMCRFEVACTLWDVVDKFKKTADDAQADLLGAIQLRNEIYEEKEALLSEKEVWAKERAVLVSLKEALQREATMRARFAHVSCSTLQDRIAREVQDKKMMFVVIVCMLGVLVAILFGIVLKK</sequence>
<keyword evidence="2" id="KW-0472">Membrane</keyword>
<evidence type="ECO:0000256" key="2">
    <source>
        <dbReference type="SAM" id="Phobius"/>
    </source>
</evidence>
<organism evidence="3 4">
    <name type="scientific">Panicum virgatum</name>
    <name type="common">Blackwell switchgrass</name>
    <dbReference type="NCBI Taxonomy" id="38727"/>
    <lineage>
        <taxon>Eukaryota</taxon>
        <taxon>Viridiplantae</taxon>
        <taxon>Streptophyta</taxon>
        <taxon>Embryophyta</taxon>
        <taxon>Tracheophyta</taxon>
        <taxon>Spermatophyta</taxon>
        <taxon>Magnoliopsida</taxon>
        <taxon>Liliopsida</taxon>
        <taxon>Poales</taxon>
        <taxon>Poaceae</taxon>
        <taxon>PACMAD clade</taxon>
        <taxon>Panicoideae</taxon>
        <taxon>Panicodae</taxon>
        <taxon>Paniceae</taxon>
        <taxon>Panicinae</taxon>
        <taxon>Panicum</taxon>
        <taxon>Panicum sect. Hiantes</taxon>
    </lineage>
</organism>
<evidence type="ECO:0000256" key="1">
    <source>
        <dbReference type="SAM" id="MobiDB-lite"/>
    </source>
</evidence>
<evidence type="ECO:0000313" key="3">
    <source>
        <dbReference type="EMBL" id="KAG2562574.1"/>
    </source>
</evidence>
<feature type="region of interest" description="Disordered" evidence="1">
    <location>
        <begin position="1"/>
        <end position="34"/>
    </location>
</feature>
<comment type="caution">
    <text evidence="3">The sequence shown here is derived from an EMBL/GenBank/DDBJ whole genome shotgun (WGS) entry which is preliminary data.</text>
</comment>
<evidence type="ECO:0000313" key="4">
    <source>
        <dbReference type="Proteomes" id="UP000823388"/>
    </source>
</evidence>
<reference evidence="3" key="1">
    <citation type="submission" date="2020-05" db="EMBL/GenBank/DDBJ databases">
        <title>WGS assembly of Panicum virgatum.</title>
        <authorList>
            <person name="Lovell J.T."/>
            <person name="Jenkins J."/>
            <person name="Shu S."/>
            <person name="Juenger T.E."/>
            <person name="Schmutz J."/>
        </authorList>
    </citation>
    <scope>NUCLEOTIDE SEQUENCE</scope>
    <source>
        <strain evidence="3">AP13</strain>
    </source>
</reference>
<keyword evidence="2" id="KW-1133">Transmembrane helix</keyword>
<keyword evidence="2" id="KW-0812">Transmembrane</keyword>
<dbReference type="EMBL" id="CM029051">
    <property type="protein sequence ID" value="KAG2562574.1"/>
    <property type="molecule type" value="Genomic_DNA"/>
</dbReference>
<name>A0A8T0PX60_PANVG</name>
<feature type="region of interest" description="Disordered" evidence="1">
    <location>
        <begin position="64"/>
        <end position="140"/>
    </location>
</feature>